<feature type="repeat" description="ANK" evidence="3">
    <location>
        <begin position="369"/>
        <end position="401"/>
    </location>
</feature>
<dbReference type="PANTHER" id="PTHR24171:SF9">
    <property type="entry name" value="ANKYRIN REPEAT DOMAIN-CONTAINING PROTEIN 39"/>
    <property type="match status" value="1"/>
</dbReference>
<feature type="region of interest" description="Disordered" evidence="4">
    <location>
        <begin position="699"/>
        <end position="718"/>
    </location>
</feature>
<dbReference type="PANTHER" id="PTHR24171">
    <property type="entry name" value="ANKYRIN REPEAT DOMAIN-CONTAINING PROTEIN 39-RELATED"/>
    <property type="match status" value="1"/>
</dbReference>
<dbReference type="InterPro" id="IPR027417">
    <property type="entry name" value="P-loop_NTPase"/>
</dbReference>
<dbReference type="Pfam" id="PF12796">
    <property type="entry name" value="Ank_2"/>
    <property type="match status" value="4"/>
</dbReference>
<dbReference type="SUPFAM" id="SSF48403">
    <property type="entry name" value="Ankyrin repeat"/>
    <property type="match status" value="2"/>
</dbReference>
<dbReference type="Gene3D" id="3.40.50.300">
    <property type="entry name" value="P-loop containing nucleotide triphosphate hydrolases"/>
    <property type="match status" value="1"/>
</dbReference>
<feature type="repeat" description="ANK" evidence="3">
    <location>
        <begin position="605"/>
        <end position="637"/>
    </location>
</feature>
<gene>
    <name evidence="6" type="ORF">N7456_007129</name>
</gene>
<dbReference type="Gene3D" id="1.25.40.20">
    <property type="entry name" value="Ankyrin repeat-containing domain"/>
    <property type="match status" value="3"/>
</dbReference>
<dbReference type="Pfam" id="PF24883">
    <property type="entry name" value="NPHP3_N"/>
    <property type="match status" value="1"/>
</dbReference>
<feature type="repeat" description="ANK" evidence="3">
    <location>
        <begin position="572"/>
        <end position="604"/>
    </location>
</feature>
<evidence type="ECO:0000256" key="2">
    <source>
        <dbReference type="ARBA" id="ARBA00023043"/>
    </source>
</evidence>
<evidence type="ECO:0000313" key="7">
    <source>
        <dbReference type="Proteomes" id="UP001149165"/>
    </source>
</evidence>
<dbReference type="InterPro" id="IPR036770">
    <property type="entry name" value="Ankyrin_rpt-contain_sf"/>
</dbReference>
<evidence type="ECO:0000259" key="5">
    <source>
        <dbReference type="Pfam" id="PF24883"/>
    </source>
</evidence>
<dbReference type="Proteomes" id="UP001149165">
    <property type="component" value="Unassembled WGS sequence"/>
</dbReference>
<dbReference type="SMART" id="SM00248">
    <property type="entry name" value="ANK"/>
    <property type="match status" value="13"/>
</dbReference>
<protein>
    <submittedName>
        <fullName evidence="6">Ankyrin repeat-containing domain protein</fullName>
    </submittedName>
</protein>
<evidence type="ECO:0000313" key="6">
    <source>
        <dbReference type="EMBL" id="KAJ5101077.1"/>
    </source>
</evidence>
<feature type="domain" description="Nephrocystin 3-like N-terminal" evidence="5">
    <location>
        <begin position="17"/>
        <end position="174"/>
    </location>
</feature>
<keyword evidence="1" id="KW-0677">Repeat</keyword>
<dbReference type="AlphaFoldDB" id="A0A9W9FJG6"/>
<evidence type="ECO:0000256" key="4">
    <source>
        <dbReference type="SAM" id="MobiDB-lite"/>
    </source>
</evidence>
<feature type="repeat" description="ANK" evidence="3">
    <location>
        <begin position="638"/>
        <end position="670"/>
    </location>
</feature>
<dbReference type="PROSITE" id="PS50088">
    <property type="entry name" value="ANK_REPEAT"/>
    <property type="match status" value="8"/>
</dbReference>
<dbReference type="PROSITE" id="PS50297">
    <property type="entry name" value="ANK_REP_REGION"/>
    <property type="match status" value="6"/>
</dbReference>
<feature type="repeat" description="ANK" evidence="3">
    <location>
        <begin position="303"/>
        <end position="335"/>
    </location>
</feature>
<comment type="caution">
    <text evidence="6">The sequence shown here is derived from an EMBL/GenBank/DDBJ whole genome shotgun (WGS) entry which is preliminary data.</text>
</comment>
<keyword evidence="7" id="KW-1185">Reference proteome</keyword>
<organism evidence="6 7">
    <name type="scientific">Penicillium angulare</name>
    <dbReference type="NCBI Taxonomy" id="116970"/>
    <lineage>
        <taxon>Eukaryota</taxon>
        <taxon>Fungi</taxon>
        <taxon>Dikarya</taxon>
        <taxon>Ascomycota</taxon>
        <taxon>Pezizomycotina</taxon>
        <taxon>Eurotiomycetes</taxon>
        <taxon>Eurotiomycetidae</taxon>
        <taxon>Eurotiales</taxon>
        <taxon>Aspergillaceae</taxon>
        <taxon>Penicillium</taxon>
    </lineage>
</organism>
<evidence type="ECO:0000256" key="3">
    <source>
        <dbReference type="PROSITE-ProRule" id="PRU00023"/>
    </source>
</evidence>
<feature type="repeat" description="ANK" evidence="3">
    <location>
        <begin position="671"/>
        <end position="703"/>
    </location>
</feature>
<reference evidence="6" key="2">
    <citation type="journal article" date="2023" name="IMA Fungus">
        <title>Comparative genomic study of the Penicillium genus elucidates a diverse pangenome and 15 lateral gene transfer events.</title>
        <authorList>
            <person name="Petersen C."/>
            <person name="Sorensen T."/>
            <person name="Nielsen M.R."/>
            <person name="Sondergaard T.E."/>
            <person name="Sorensen J.L."/>
            <person name="Fitzpatrick D.A."/>
            <person name="Frisvad J.C."/>
            <person name="Nielsen K.L."/>
        </authorList>
    </citation>
    <scope>NUCLEOTIDE SEQUENCE</scope>
    <source>
        <strain evidence="6">IBT 30069</strain>
    </source>
</reference>
<proteinExistence type="predicted"/>
<dbReference type="InterPro" id="IPR002110">
    <property type="entry name" value="Ankyrin_rpt"/>
</dbReference>
<feature type="repeat" description="ANK" evidence="3">
    <location>
        <begin position="435"/>
        <end position="467"/>
    </location>
</feature>
<keyword evidence="2 3" id="KW-0040">ANK repeat</keyword>
<dbReference type="InterPro" id="IPR056884">
    <property type="entry name" value="NPHP3-like_N"/>
</dbReference>
<dbReference type="OrthoDB" id="341259at2759"/>
<dbReference type="Pfam" id="PF00023">
    <property type="entry name" value="Ank"/>
    <property type="match status" value="1"/>
</dbReference>
<accession>A0A9W9FJG6</accession>
<reference evidence="6" key="1">
    <citation type="submission" date="2022-11" db="EMBL/GenBank/DDBJ databases">
        <authorList>
            <person name="Petersen C."/>
        </authorList>
    </citation>
    <scope>NUCLEOTIDE SEQUENCE</scope>
    <source>
        <strain evidence="6">IBT 30069</strain>
    </source>
</reference>
<dbReference type="EMBL" id="JAPQKH010000004">
    <property type="protein sequence ID" value="KAJ5101077.1"/>
    <property type="molecule type" value="Genomic_DNA"/>
</dbReference>
<sequence length="743" mass="81664">MNHQEEQRHLRTLHMEGTTRWLLDDARFKEWFSEGERTLLFSGAASVGKTVMVSSVIDHLHKTFSAEPFVAMAYVFCRHGQLSTQPTHVLSNLMQQLYTGLDFVPHNIGDLYRQCMEQPHPKDGQTFRALTLLAEQYSRVFIIIDGLDTLDSYDGKIFVGALADIQANANMNILLAQRESLEMSDDLAGVSEIEILASEHELEGYLRRRIAQVPALSGDKVAQHQVMASILQRLNRTPTQEDPSAASKGLAAAFKSIWRNYEAYLTEDEPTGGTPLIWASSKGQIHVVEYLANGSDIESEDLNGRAALSWAAGNGHAAVLQSLLYQGSDVKATDKLQRDALMWAAVHGHLTAAFHLLQNGASFKGRDAAGRTALSLATENGQNALVYLFLGRDASPDIRDSEGRTPLSWAAAGGHLTAMKALLSHHASWSQEDKNGRPPLSWAAGAGQVKAVNLLLGVGANVDLTDQSGRNALSWAAGNGQTEMVSAFLNIGSPALLTGADSSGMTCFSWASRNGHSQTIRLLVDRLDFNTVHQKTRKGETAQFLACQYGHVEVIRIFLERGVFSQHDRNQAGHTALMAAVSAGQFAVAELLLRYNAPINATEFEKMTVLHHAVRSGSLNFVELFLEHGANLEIEDNFGRTPLLTAMEKNFDSIADLLLRSDARVNRQDKDGYSPLHWAVQHNDLKTVQALLRHGANPHVTNNDGLTPATLDTKLNNDPEGKIRQLLKESANERKQTWVTMTF</sequence>
<name>A0A9W9FJG6_9EURO</name>
<feature type="repeat" description="ANK" evidence="3">
    <location>
        <begin position="402"/>
        <end position="434"/>
    </location>
</feature>
<evidence type="ECO:0000256" key="1">
    <source>
        <dbReference type="ARBA" id="ARBA00022737"/>
    </source>
</evidence>